<dbReference type="AlphaFoldDB" id="A0AB35TZP3"/>
<reference evidence="1 2" key="1">
    <citation type="submission" date="2022-03" db="EMBL/GenBank/DDBJ databases">
        <title>Novel taxa within the pig intestine.</title>
        <authorList>
            <person name="Wylensek D."/>
            <person name="Bishof K."/>
            <person name="Afrizal A."/>
            <person name="Clavel T."/>
        </authorList>
    </citation>
    <scope>NUCLEOTIDE SEQUENCE [LARGE SCALE GENOMIC DNA]</scope>
    <source>
        <strain evidence="1 2">CLA-KB-P133</strain>
    </source>
</reference>
<protein>
    <submittedName>
        <fullName evidence="1">Uncharacterized protein</fullName>
    </submittedName>
</protein>
<dbReference type="Proteomes" id="UP001286174">
    <property type="component" value="Unassembled WGS sequence"/>
</dbReference>
<dbReference type="Gene3D" id="3.90.176.10">
    <property type="entry name" value="Toxin ADP-ribosyltransferase, Chain A, domain 1"/>
    <property type="match status" value="1"/>
</dbReference>
<accession>A0AB35TZP3</accession>
<sequence length="261" mass="29368">MDELRALQWYEGDVTGNDPLWADSKAYVTLNAIFFDGIENEMIKAKENKHLNPALLSRWQEVFGQDGACAALICLMQSHPLSRPCHVRRVERLYDFVQISQAGHTIAFTSTSTARQFLKAYGDKDGIVLLEADLPKGTYAIDLSAVLPHYAKAEEAEILLAPWLGVKMAEKQMDENEKGILDRNGNPPSGLYQMEVSRISLPQDEAVSVQEELIEPSIRVYDALNKGRKPVTSEIKAYVQLKKQLRSQCARAWKKLLSSEM</sequence>
<evidence type="ECO:0000313" key="2">
    <source>
        <dbReference type="Proteomes" id="UP001286174"/>
    </source>
</evidence>
<name>A0AB35TZP3_9FIRM</name>
<evidence type="ECO:0000313" key="1">
    <source>
        <dbReference type="EMBL" id="MDX8418528.1"/>
    </source>
</evidence>
<organism evidence="1 2">
    <name type="scientific">Grylomicrobium aquisgranensis</name>
    <dbReference type="NCBI Taxonomy" id="2926318"/>
    <lineage>
        <taxon>Bacteria</taxon>
        <taxon>Bacillati</taxon>
        <taxon>Bacillota</taxon>
        <taxon>Erysipelotrichia</taxon>
        <taxon>Erysipelotrichales</taxon>
        <taxon>Erysipelotrichaceae</taxon>
        <taxon>Grylomicrobium</taxon>
    </lineage>
</organism>
<comment type="caution">
    <text evidence="1">The sequence shown here is derived from an EMBL/GenBank/DDBJ whole genome shotgun (WGS) entry which is preliminary data.</text>
</comment>
<dbReference type="EMBL" id="JALBUR010000001">
    <property type="protein sequence ID" value="MDX8418528.1"/>
    <property type="molecule type" value="Genomic_DNA"/>
</dbReference>
<keyword evidence="2" id="KW-1185">Reference proteome</keyword>
<gene>
    <name evidence="1" type="ORF">MOZ60_00300</name>
</gene>
<dbReference type="RefSeq" id="WP_370595233.1">
    <property type="nucleotide sequence ID" value="NZ_JALBUR010000001.1"/>
</dbReference>
<proteinExistence type="predicted"/>